<proteinExistence type="predicted"/>
<evidence type="ECO:0000313" key="1">
    <source>
        <dbReference type="EMBL" id="PMD66403.1"/>
    </source>
</evidence>
<keyword evidence="2" id="KW-1185">Reference proteome</keyword>
<dbReference type="AlphaFoldDB" id="A0A2J6TTQ2"/>
<dbReference type="InParanoid" id="A0A2J6TTQ2"/>
<name>A0A2J6TTQ2_9HELO</name>
<protein>
    <submittedName>
        <fullName evidence="1">Uncharacterized protein</fullName>
    </submittedName>
</protein>
<dbReference type="Proteomes" id="UP000235371">
    <property type="component" value="Unassembled WGS sequence"/>
</dbReference>
<evidence type="ECO:0000313" key="2">
    <source>
        <dbReference type="Proteomes" id="UP000235371"/>
    </source>
</evidence>
<organism evidence="1 2">
    <name type="scientific">Hyaloscypha bicolor E</name>
    <dbReference type="NCBI Taxonomy" id="1095630"/>
    <lineage>
        <taxon>Eukaryota</taxon>
        <taxon>Fungi</taxon>
        <taxon>Dikarya</taxon>
        <taxon>Ascomycota</taxon>
        <taxon>Pezizomycotina</taxon>
        <taxon>Leotiomycetes</taxon>
        <taxon>Helotiales</taxon>
        <taxon>Hyaloscyphaceae</taxon>
        <taxon>Hyaloscypha</taxon>
        <taxon>Hyaloscypha bicolor</taxon>
    </lineage>
</organism>
<dbReference type="EMBL" id="KZ613743">
    <property type="protein sequence ID" value="PMD66403.1"/>
    <property type="molecule type" value="Genomic_DNA"/>
</dbReference>
<gene>
    <name evidence="1" type="ORF">K444DRAFT_115620</name>
</gene>
<accession>A0A2J6TTQ2</accession>
<dbReference type="RefSeq" id="XP_024743307.1">
    <property type="nucleotide sequence ID" value="XM_024870358.1"/>
</dbReference>
<dbReference type="GeneID" id="36578440"/>
<reference evidence="1 2" key="1">
    <citation type="submission" date="2016-04" db="EMBL/GenBank/DDBJ databases">
        <title>A degradative enzymes factory behind the ericoid mycorrhizal symbiosis.</title>
        <authorList>
            <consortium name="DOE Joint Genome Institute"/>
            <person name="Martino E."/>
            <person name="Morin E."/>
            <person name="Grelet G."/>
            <person name="Kuo A."/>
            <person name="Kohler A."/>
            <person name="Daghino S."/>
            <person name="Barry K."/>
            <person name="Choi C."/>
            <person name="Cichocki N."/>
            <person name="Clum A."/>
            <person name="Copeland A."/>
            <person name="Hainaut M."/>
            <person name="Haridas S."/>
            <person name="Labutti K."/>
            <person name="Lindquist E."/>
            <person name="Lipzen A."/>
            <person name="Khouja H.-R."/>
            <person name="Murat C."/>
            <person name="Ohm R."/>
            <person name="Olson A."/>
            <person name="Spatafora J."/>
            <person name="Veneault-Fourrey C."/>
            <person name="Henrissat B."/>
            <person name="Grigoriev I."/>
            <person name="Martin F."/>
            <person name="Perotto S."/>
        </authorList>
    </citation>
    <scope>NUCLEOTIDE SEQUENCE [LARGE SCALE GENOMIC DNA]</scope>
    <source>
        <strain evidence="1 2">E</strain>
    </source>
</reference>
<sequence length="161" mass="17943">MSLEALMLPLSVCTIHSFFESQVGYCETSTTGVFVCRFKPFLMQISSNAQKKLVRGKSLGRKGNSSHAFGDKQFFSRPRCTPYPMLGQNSCLDIPFEDFLPCCLFLQGCLPFHGFSENIERLHISQIDSMPSSLINPPKFATFSSSRTSSFNASSFPKASR</sequence>